<reference evidence="1" key="1">
    <citation type="submission" date="2023-03" db="EMBL/GenBank/DDBJ databases">
        <title>Chromosome-scale reference genome and RAD-based genetic map of yellow starthistle (Centaurea solstitialis) reveal putative structural variation and QTLs associated with invader traits.</title>
        <authorList>
            <person name="Reatini B."/>
            <person name="Cang F.A."/>
            <person name="Jiang Q."/>
            <person name="Mckibben M.T.W."/>
            <person name="Barker M.S."/>
            <person name="Rieseberg L.H."/>
            <person name="Dlugosch K.M."/>
        </authorList>
    </citation>
    <scope>NUCLEOTIDE SEQUENCE</scope>
    <source>
        <strain evidence="1">CAN-66</strain>
        <tissue evidence="1">Leaf</tissue>
    </source>
</reference>
<dbReference type="PANTHER" id="PTHR47481">
    <property type="match status" value="1"/>
</dbReference>
<accession>A0AA38WT12</accession>
<name>A0AA38WT12_9ASTR</name>
<dbReference type="AlphaFoldDB" id="A0AA38WT12"/>
<proteinExistence type="predicted"/>
<comment type="caution">
    <text evidence="1">The sequence shown here is derived from an EMBL/GenBank/DDBJ whole genome shotgun (WGS) entry which is preliminary data.</text>
</comment>
<dbReference type="EMBL" id="JARYMX010000002">
    <property type="protein sequence ID" value="KAJ9563059.1"/>
    <property type="molecule type" value="Genomic_DNA"/>
</dbReference>
<evidence type="ECO:0000313" key="2">
    <source>
        <dbReference type="Proteomes" id="UP001172457"/>
    </source>
</evidence>
<dbReference type="Proteomes" id="UP001172457">
    <property type="component" value="Chromosome 2"/>
</dbReference>
<evidence type="ECO:0000313" key="1">
    <source>
        <dbReference type="EMBL" id="KAJ9563059.1"/>
    </source>
</evidence>
<protein>
    <submittedName>
        <fullName evidence="1">Uncharacterized protein</fullName>
    </submittedName>
</protein>
<sequence length="105" mass="11938">MFIISTVSEDSYQHIQGKTSRKVWLSLERAYAPITTSLEFTLKNQLLRITTKGDEKPADYLSRVNEYATALANIGEPMKDKDLVMLTIAGLREEYNVIKGNLLTR</sequence>
<dbReference type="Pfam" id="PF14223">
    <property type="entry name" value="Retrotran_gag_2"/>
    <property type="match status" value="1"/>
</dbReference>
<dbReference type="PANTHER" id="PTHR47481:SF39">
    <property type="entry name" value="TRANSCRIPTION FACTOR INTERACTOR AND REGULATOR CCHC(ZN) FAMILY"/>
    <property type="match status" value="1"/>
</dbReference>
<gene>
    <name evidence="1" type="ORF">OSB04_008219</name>
</gene>
<organism evidence="1 2">
    <name type="scientific">Centaurea solstitialis</name>
    <name type="common">yellow star-thistle</name>
    <dbReference type="NCBI Taxonomy" id="347529"/>
    <lineage>
        <taxon>Eukaryota</taxon>
        <taxon>Viridiplantae</taxon>
        <taxon>Streptophyta</taxon>
        <taxon>Embryophyta</taxon>
        <taxon>Tracheophyta</taxon>
        <taxon>Spermatophyta</taxon>
        <taxon>Magnoliopsida</taxon>
        <taxon>eudicotyledons</taxon>
        <taxon>Gunneridae</taxon>
        <taxon>Pentapetalae</taxon>
        <taxon>asterids</taxon>
        <taxon>campanulids</taxon>
        <taxon>Asterales</taxon>
        <taxon>Asteraceae</taxon>
        <taxon>Carduoideae</taxon>
        <taxon>Cardueae</taxon>
        <taxon>Centaureinae</taxon>
        <taxon>Centaurea</taxon>
    </lineage>
</organism>
<keyword evidence="2" id="KW-1185">Reference proteome</keyword>